<dbReference type="GO" id="GO:0033539">
    <property type="term" value="P:fatty acid beta-oxidation using acyl-CoA dehydrogenase"/>
    <property type="evidence" value="ECO:0007669"/>
    <property type="project" value="TreeGrafter"/>
</dbReference>
<dbReference type="SUPFAM" id="SSF52402">
    <property type="entry name" value="Adenine nucleotide alpha hydrolases-like"/>
    <property type="match status" value="1"/>
</dbReference>
<feature type="binding site" evidence="6">
    <location>
        <begin position="275"/>
        <end position="282"/>
    </location>
    <ligand>
        <name>FAD</name>
        <dbReference type="ChEBI" id="CHEBI:57692"/>
    </ligand>
</feature>
<dbReference type="GO" id="GO:0050660">
    <property type="term" value="F:flavin adenine dinucleotide binding"/>
    <property type="evidence" value="ECO:0007669"/>
    <property type="project" value="InterPro"/>
</dbReference>
<dbReference type="SUPFAM" id="SSF52467">
    <property type="entry name" value="DHS-like NAD/FAD-binding domain"/>
    <property type="match status" value="1"/>
</dbReference>
<dbReference type="InterPro" id="IPR018206">
    <property type="entry name" value="ETF_asu_C_CS"/>
</dbReference>
<feature type="binding site" evidence="6">
    <location>
        <position position="296"/>
    </location>
    <ligand>
        <name>FAD</name>
        <dbReference type="ChEBI" id="CHEBI:57692"/>
    </ligand>
</feature>
<feature type="domain" description="Electron transfer flavoprotein alpha/beta-subunit N-terminal" evidence="7">
    <location>
        <begin position="8"/>
        <end position="197"/>
    </location>
</feature>
<keyword evidence="3" id="KW-0285">Flavoprotein</keyword>
<dbReference type="InterPro" id="IPR014729">
    <property type="entry name" value="Rossmann-like_a/b/a_fold"/>
</dbReference>
<dbReference type="Gene3D" id="3.40.50.620">
    <property type="entry name" value="HUPs"/>
    <property type="match status" value="1"/>
</dbReference>
<feature type="binding site" evidence="6">
    <location>
        <begin position="244"/>
        <end position="245"/>
    </location>
    <ligand>
        <name>FAD</name>
        <dbReference type="ChEBI" id="CHEBI:57692"/>
    </ligand>
</feature>
<dbReference type="PROSITE" id="PS00696">
    <property type="entry name" value="ETF_ALPHA"/>
    <property type="match status" value="1"/>
</dbReference>
<name>A0A2K1PAU6_9BACT</name>
<comment type="caution">
    <text evidence="8">The sequence shown here is derived from an EMBL/GenBank/DDBJ whole genome shotgun (WGS) entry which is preliminary data.</text>
</comment>
<evidence type="ECO:0000313" key="9">
    <source>
        <dbReference type="Proteomes" id="UP000236199"/>
    </source>
</evidence>
<comment type="cofactor">
    <cofactor evidence="6">
        <name>FAD</name>
        <dbReference type="ChEBI" id="CHEBI:57692"/>
    </cofactor>
    <text evidence="6">Binds 1 FAD per dimer.</text>
</comment>
<protein>
    <submittedName>
        <fullName evidence="8">Electron transfer flavoprotein subunit alpha</fullName>
    </submittedName>
</protein>
<accession>A0A2K1PAU6</accession>
<dbReference type="Pfam" id="PF00766">
    <property type="entry name" value="ETF_alpha"/>
    <property type="match status" value="1"/>
</dbReference>
<dbReference type="PANTHER" id="PTHR43153">
    <property type="entry name" value="ELECTRON TRANSFER FLAVOPROTEIN ALPHA"/>
    <property type="match status" value="1"/>
</dbReference>
<keyword evidence="2" id="KW-0813">Transport</keyword>
<gene>
    <name evidence="8" type="ORF">X928_06000</name>
</gene>
<keyword evidence="9" id="KW-1185">Reference proteome</keyword>
<evidence type="ECO:0000256" key="1">
    <source>
        <dbReference type="ARBA" id="ARBA00005817"/>
    </source>
</evidence>
<evidence type="ECO:0000256" key="5">
    <source>
        <dbReference type="ARBA" id="ARBA00022982"/>
    </source>
</evidence>
<dbReference type="CDD" id="cd01715">
    <property type="entry name" value="ETF_alpha"/>
    <property type="match status" value="1"/>
</dbReference>
<dbReference type="SMART" id="SM00893">
    <property type="entry name" value="ETF"/>
    <property type="match status" value="1"/>
</dbReference>
<comment type="similarity">
    <text evidence="1">Belongs to the ETF alpha-subunit/FixB family.</text>
</comment>
<evidence type="ECO:0000313" key="8">
    <source>
        <dbReference type="EMBL" id="PNR99826.1"/>
    </source>
</evidence>
<sequence length="333" mass="36929">MNQEYKGVWTIAEVNDGKIETVSYELLSWGKDLATKLNVELSSVVISNKAENLDSLIQHGADNVYYVEDEKLEHFYPDVHTNILKKMVEDFKPEIILASATTKGRTLMPALAAKLNTGLTADCTDFEIEEKTRSLIQIRPAIGGNVMAKIKTITKPQMATVRPKSKLPLSKDENRKGKITKIEYDQKLYRSKYNWIEFKKDETSVQPLQQADVIVAGGKGLKKPENFKYLQNLSKKLKGAVGATRAVVDMGWIDYSHQVGLSGKTVSPKLYIAIGISGAVQHLAGMSSSKYIIAINKDPEAPIFKVSDLGIVCDALDILPLLEKEVKSGDKNE</sequence>
<dbReference type="Gene3D" id="3.40.50.1220">
    <property type="entry name" value="TPP-binding domain"/>
    <property type="match status" value="1"/>
</dbReference>
<evidence type="ECO:0000259" key="7">
    <source>
        <dbReference type="SMART" id="SM00893"/>
    </source>
</evidence>
<dbReference type="InterPro" id="IPR014730">
    <property type="entry name" value="ETF_a/b_N"/>
</dbReference>
<dbReference type="Pfam" id="PF01012">
    <property type="entry name" value="ETF"/>
    <property type="match status" value="1"/>
</dbReference>
<evidence type="ECO:0000256" key="4">
    <source>
        <dbReference type="ARBA" id="ARBA00022827"/>
    </source>
</evidence>
<feature type="binding site" evidence="6">
    <location>
        <begin position="258"/>
        <end position="262"/>
    </location>
    <ligand>
        <name>FAD</name>
        <dbReference type="ChEBI" id="CHEBI:57692"/>
    </ligand>
</feature>
<keyword evidence="4 6" id="KW-0274">FAD</keyword>
<dbReference type="GO" id="GO:0009055">
    <property type="term" value="F:electron transfer activity"/>
    <property type="evidence" value="ECO:0007669"/>
    <property type="project" value="InterPro"/>
</dbReference>
<reference evidence="8 9" key="1">
    <citation type="submission" date="2013-12" db="EMBL/GenBank/DDBJ databases">
        <title>Comparative genomics of Petrotoga isolates.</title>
        <authorList>
            <person name="Nesbo C.L."/>
            <person name="Charchuk R."/>
            <person name="Chow K."/>
        </authorList>
    </citation>
    <scope>NUCLEOTIDE SEQUENCE [LARGE SCALE GENOMIC DNA]</scope>
    <source>
        <strain evidence="8 9">DSM 10691</strain>
    </source>
</reference>
<dbReference type="RefSeq" id="WP_103078884.1">
    <property type="nucleotide sequence ID" value="NZ_AZRM01000027.1"/>
</dbReference>
<keyword evidence="5" id="KW-0249">Electron transport</keyword>
<dbReference type="InterPro" id="IPR033947">
    <property type="entry name" value="ETF_alpha_N"/>
</dbReference>
<organism evidence="8 9">
    <name type="scientific">Petrotoga miotherma DSM 10691</name>
    <dbReference type="NCBI Taxonomy" id="1434326"/>
    <lineage>
        <taxon>Bacteria</taxon>
        <taxon>Thermotogati</taxon>
        <taxon>Thermotogota</taxon>
        <taxon>Thermotogae</taxon>
        <taxon>Petrotogales</taxon>
        <taxon>Petrotogaceae</taxon>
        <taxon>Petrotoga</taxon>
    </lineage>
</organism>
<dbReference type="PANTHER" id="PTHR43153:SF1">
    <property type="entry name" value="ELECTRON TRANSFER FLAVOPROTEIN SUBUNIT ALPHA, MITOCHONDRIAL"/>
    <property type="match status" value="1"/>
</dbReference>
<dbReference type="InterPro" id="IPR029035">
    <property type="entry name" value="DHS-like_NAD/FAD-binding_dom"/>
</dbReference>
<dbReference type="EMBL" id="AZRM01000027">
    <property type="protein sequence ID" value="PNR99826.1"/>
    <property type="molecule type" value="Genomic_DNA"/>
</dbReference>
<proteinExistence type="inferred from homology"/>
<dbReference type="FunFam" id="3.40.50.1220:FF:000001">
    <property type="entry name" value="Electron transfer flavoprotein, alpha subunit"/>
    <property type="match status" value="1"/>
</dbReference>
<evidence type="ECO:0000256" key="3">
    <source>
        <dbReference type="ARBA" id="ARBA00022630"/>
    </source>
</evidence>
<dbReference type="AlphaFoldDB" id="A0A2K1PAU6"/>
<dbReference type="InterPro" id="IPR001308">
    <property type="entry name" value="ETF_a/FixB"/>
</dbReference>
<dbReference type="InterPro" id="IPR014731">
    <property type="entry name" value="ETF_asu_C"/>
</dbReference>
<evidence type="ECO:0000256" key="6">
    <source>
        <dbReference type="PIRSR" id="PIRSR000089-1"/>
    </source>
</evidence>
<dbReference type="OrthoDB" id="9770286at2"/>
<dbReference type="Proteomes" id="UP000236199">
    <property type="component" value="Unassembled WGS sequence"/>
</dbReference>
<evidence type="ECO:0000256" key="2">
    <source>
        <dbReference type="ARBA" id="ARBA00022448"/>
    </source>
</evidence>
<dbReference type="PIRSF" id="PIRSF000089">
    <property type="entry name" value="Electra_flavoP_a"/>
    <property type="match status" value="1"/>
</dbReference>